<evidence type="ECO:0000313" key="3">
    <source>
        <dbReference type="Proteomes" id="UP001165685"/>
    </source>
</evidence>
<dbReference type="RefSeq" id="WP_270679520.1">
    <property type="nucleotide sequence ID" value="NZ_JAQFWP010000042.1"/>
</dbReference>
<keyword evidence="1" id="KW-1133">Transmembrane helix</keyword>
<keyword evidence="1" id="KW-0472">Membrane</keyword>
<dbReference type="EMBL" id="JAQFWP010000042">
    <property type="protein sequence ID" value="MDA2806886.1"/>
    <property type="molecule type" value="Genomic_DNA"/>
</dbReference>
<feature type="transmembrane region" description="Helical" evidence="1">
    <location>
        <begin position="121"/>
        <end position="145"/>
    </location>
</feature>
<organism evidence="2 3">
    <name type="scientific">Nocardiopsis suaedae</name>
    <dbReference type="NCBI Taxonomy" id="3018444"/>
    <lineage>
        <taxon>Bacteria</taxon>
        <taxon>Bacillati</taxon>
        <taxon>Actinomycetota</taxon>
        <taxon>Actinomycetes</taxon>
        <taxon>Streptosporangiales</taxon>
        <taxon>Nocardiopsidaceae</taxon>
        <taxon>Nocardiopsis</taxon>
    </lineage>
</organism>
<proteinExistence type="predicted"/>
<keyword evidence="1" id="KW-0812">Transmembrane</keyword>
<sequence>MEDVVGEQPVGVSVHDELVVAEYVSIRSEIIKLIELQSQIVSLVVVSVGAVLGVAAQTSSSGLAFVYPVLALILGTTWLNHAHSVSRCALYLAQNVELHRGNGALGWEGFVQRNPLRFGMLGYWGVRSIFMGSSLVALAVGWSLIEKDTLLIIAGVISSAISLGTVVLFMLWREPSPRKLLVAAQARKAYPTE</sequence>
<accession>A0ABT4TR81</accession>
<evidence type="ECO:0000313" key="2">
    <source>
        <dbReference type="EMBL" id="MDA2806886.1"/>
    </source>
</evidence>
<dbReference type="Proteomes" id="UP001165685">
    <property type="component" value="Unassembled WGS sequence"/>
</dbReference>
<feature type="transmembrane region" description="Helical" evidence="1">
    <location>
        <begin position="151"/>
        <end position="172"/>
    </location>
</feature>
<gene>
    <name evidence="2" type="ORF">O4U47_20435</name>
</gene>
<protein>
    <submittedName>
        <fullName evidence="2">Uncharacterized protein</fullName>
    </submittedName>
</protein>
<evidence type="ECO:0000256" key="1">
    <source>
        <dbReference type="SAM" id="Phobius"/>
    </source>
</evidence>
<feature type="transmembrane region" description="Helical" evidence="1">
    <location>
        <begin position="36"/>
        <end position="56"/>
    </location>
</feature>
<reference evidence="2" key="1">
    <citation type="submission" date="2023-01" db="EMBL/GenBank/DDBJ databases">
        <title>Draft genome sequence of Nocardiopsis sp. LSu2-4 isolated from halophytes.</title>
        <authorList>
            <person name="Duangmal K."/>
            <person name="Chantavorakit T."/>
        </authorList>
    </citation>
    <scope>NUCLEOTIDE SEQUENCE</scope>
    <source>
        <strain evidence="2">LSu2-4</strain>
    </source>
</reference>
<comment type="caution">
    <text evidence="2">The sequence shown here is derived from an EMBL/GenBank/DDBJ whole genome shotgun (WGS) entry which is preliminary data.</text>
</comment>
<keyword evidence="3" id="KW-1185">Reference proteome</keyword>
<name>A0ABT4TR81_9ACTN</name>
<feature type="transmembrane region" description="Helical" evidence="1">
    <location>
        <begin position="62"/>
        <end position="79"/>
    </location>
</feature>